<dbReference type="EMBL" id="PXWF02000108">
    <property type="protein sequence ID" value="PWF49175.1"/>
    <property type="molecule type" value="Genomic_DNA"/>
</dbReference>
<evidence type="ECO:0000256" key="1">
    <source>
        <dbReference type="ARBA" id="ARBA00022617"/>
    </source>
</evidence>
<evidence type="ECO:0000256" key="2">
    <source>
        <dbReference type="ARBA" id="ARBA00022723"/>
    </source>
</evidence>
<keyword evidence="6" id="KW-0732">Signal</keyword>
<dbReference type="RefSeq" id="WP_106756922.1">
    <property type="nucleotide sequence ID" value="NZ_PXWF02000108.1"/>
</dbReference>
<feature type="chain" id="PRO_5015768867" evidence="6">
    <location>
        <begin position="20"/>
        <end position="428"/>
    </location>
</feature>
<keyword evidence="2 5" id="KW-0479">Metal-binding</keyword>
<sequence>MKKKILTALAALAALIVLACIAMWPRAHFVPSSSAAAFAPSAANIARGDYLAKAGDCMACHTVRGGAPYAGGRMLATPFGQVAAPNITPDPTHGIGNWSADDFWNALHNGKSRDGRLLYPAFPYTHYTKVTRDDTDALFAFMRSVPAQPIANVPHALRFPYNQQFMLAGWRLLYFKPAVFEASANQSAQWNRGAYLVEGLGHCSACHSSRNQLGASDGGLSGGLIPVLGWYAPSLTSDAEAGLGGWTVPEIVSLLRTGVSPRATVFGPMAEVVQRSLQHLSGPDAEAMAVYLKALPATPSPAPAPGRAAPRGPRVERLLARGAKLYQTHCIDCHGADGKGLPPHYPPLAGNRALTMDSPVNAVRIVLNGGFAPSTAGNPRPYGMPPYAHVLGDEQVAAVVSYLRNSWGNDGAPVGAEEVNRHRAVPLD</sequence>
<feature type="domain" description="Cytochrome c" evidence="7">
    <location>
        <begin position="317"/>
        <end position="407"/>
    </location>
</feature>
<name>A0A2U2HP32_9BURK</name>
<gene>
    <name evidence="8" type="ORF">C7C56_008005</name>
</gene>
<dbReference type="Pfam" id="PF00034">
    <property type="entry name" value="Cytochrom_C"/>
    <property type="match status" value="2"/>
</dbReference>
<proteinExistence type="predicted"/>
<dbReference type="PROSITE" id="PS51007">
    <property type="entry name" value="CYTC"/>
    <property type="match status" value="3"/>
</dbReference>
<accession>A0A2U2HP32</accession>
<dbReference type="PANTHER" id="PTHR35008:SF4">
    <property type="entry name" value="BLL4482 PROTEIN"/>
    <property type="match status" value="1"/>
</dbReference>
<evidence type="ECO:0000313" key="9">
    <source>
        <dbReference type="Proteomes" id="UP000241421"/>
    </source>
</evidence>
<keyword evidence="3 5" id="KW-0408">Iron</keyword>
<feature type="binding site" description="axial binding residue" evidence="5">
    <location>
        <position position="207"/>
    </location>
    <ligand>
        <name>heme c</name>
        <dbReference type="ChEBI" id="CHEBI:61717"/>
        <label>2</label>
    </ligand>
    <ligandPart>
        <name>Fe</name>
        <dbReference type="ChEBI" id="CHEBI:18248"/>
    </ligandPart>
</feature>
<evidence type="ECO:0000313" key="8">
    <source>
        <dbReference type="EMBL" id="PWF49175.1"/>
    </source>
</evidence>
<evidence type="ECO:0000256" key="5">
    <source>
        <dbReference type="PIRSR" id="PIRSR000018-51"/>
    </source>
</evidence>
<feature type="binding site" description="covalent" evidence="4">
    <location>
        <position position="57"/>
    </location>
    <ligand>
        <name>heme c</name>
        <dbReference type="ChEBI" id="CHEBI:61717"/>
        <label>1</label>
    </ligand>
</feature>
<feature type="binding site" description="covalent" evidence="4">
    <location>
        <position position="203"/>
    </location>
    <ligand>
        <name>heme c</name>
        <dbReference type="ChEBI" id="CHEBI:61717"/>
        <label>2</label>
    </ligand>
</feature>
<organism evidence="8 9">
    <name type="scientific">Massilia glaciei</name>
    <dbReference type="NCBI Taxonomy" id="1524097"/>
    <lineage>
        <taxon>Bacteria</taxon>
        <taxon>Pseudomonadati</taxon>
        <taxon>Pseudomonadota</taxon>
        <taxon>Betaproteobacteria</taxon>
        <taxon>Burkholderiales</taxon>
        <taxon>Oxalobacteraceae</taxon>
        <taxon>Telluria group</taxon>
        <taxon>Massilia</taxon>
    </lineage>
</organism>
<dbReference type="InterPro" id="IPR014353">
    <property type="entry name" value="Membr-bd_ADH_cyt_c"/>
</dbReference>
<dbReference type="Gene3D" id="1.10.760.10">
    <property type="entry name" value="Cytochrome c-like domain"/>
    <property type="match status" value="2"/>
</dbReference>
<dbReference type="GO" id="GO:0016020">
    <property type="term" value="C:membrane"/>
    <property type="evidence" value="ECO:0007669"/>
    <property type="project" value="InterPro"/>
</dbReference>
<feature type="binding site" description="axial binding residue" evidence="5">
    <location>
        <position position="334"/>
    </location>
    <ligand>
        <name>heme c</name>
        <dbReference type="ChEBI" id="CHEBI:61717"/>
        <label>3</label>
    </ligand>
    <ligandPart>
        <name>Fe</name>
        <dbReference type="ChEBI" id="CHEBI:18248"/>
    </ligandPart>
</feature>
<feature type="binding site" description="axial binding residue" evidence="5">
    <location>
        <position position="61"/>
    </location>
    <ligand>
        <name>heme c</name>
        <dbReference type="ChEBI" id="CHEBI:61717"/>
        <label>1</label>
    </ligand>
    <ligandPart>
        <name>Fe</name>
        <dbReference type="ChEBI" id="CHEBI:18248"/>
    </ligandPart>
</feature>
<feature type="domain" description="Cytochrome c" evidence="7">
    <location>
        <begin position="43"/>
        <end position="146"/>
    </location>
</feature>
<dbReference type="PIRSF" id="PIRSF000018">
    <property type="entry name" value="Mb_ADH_cyt_c"/>
    <property type="match status" value="1"/>
</dbReference>
<evidence type="ECO:0000256" key="3">
    <source>
        <dbReference type="ARBA" id="ARBA00023004"/>
    </source>
</evidence>
<dbReference type="GO" id="GO:0009055">
    <property type="term" value="F:electron transfer activity"/>
    <property type="evidence" value="ECO:0007669"/>
    <property type="project" value="InterPro"/>
</dbReference>
<feature type="binding site" description="covalent" evidence="4">
    <location>
        <position position="206"/>
    </location>
    <ligand>
        <name>heme c</name>
        <dbReference type="ChEBI" id="CHEBI:61717"/>
        <label>2</label>
    </ligand>
</feature>
<dbReference type="SUPFAM" id="SSF46626">
    <property type="entry name" value="Cytochrome c"/>
    <property type="match status" value="3"/>
</dbReference>
<keyword evidence="9" id="KW-1185">Reference proteome</keyword>
<feature type="binding site" description="covalent" evidence="4">
    <location>
        <position position="333"/>
    </location>
    <ligand>
        <name>heme c</name>
        <dbReference type="ChEBI" id="CHEBI:61717"/>
        <label>3</label>
    </ligand>
</feature>
<comment type="caution">
    <text evidence="8">The sequence shown here is derived from an EMBL/GenBank/DDBJ whole genome shotgun (WGS) entry which is preliminary data.</text>
</comment>
<evidence type="ECO:0000256" key="6">
    <source>
        <dbReference type="SAM" id="SignalP"/>
    </source>
</evidence>
<protein>
    <submittedName>
        <fullName evidence="8">Cytochrome c</fullName>
    </submittedName>
</protein>
<dbReference type="InterPro" id="IPR009056">
    <property type="entry name" value="Cyt_c-like_dom"/>
</dbReference>
<reference evidence="8 9" key="1">
    <citation type="submission" date="2018-04" db="EMBL/GenBank/DDBJ databases">
        <title>Massilia violaceinigra sp. nov., a novel purple-pigmented bacterium isolated from Tianshan glacier, Xinjiang, China.</title>
        <authorList>
            <person name="Wang H."/>
        </authorList>
    </citation>
    <scope>NUCLEOTIDE SEQUENCE [LARGE SCALE GENOMIC DNA]</scope>
    <source>
        <strain evidence="8 9">B448-2</strain>
    </source>
</reference>
<comment type="cofactor">
    <cofactor evidence="4">
        <name>heme c</name>
        <dbReference type="ChEBI" id="CHEBI:61717"/>
    </cofactor>
    <text evidence="4">Binds 3 heme c groups covalently per subunit.</text>
</comment>
<dbReference type="PANTHER" id="PTHR35008">
    <property type="entry name" value="BLL4482 PROTEIN-RELATED"/>
    <property type="match status" value="1"/>
</dbReference>
<dbReference type="PROSITE" id="PS51257">
    <property type="entry name" value="PROKAR_LIPOPROTEIN"/>
    <property type="match status" value="1"/>
</dbReference>
<dbReference type="GO" id="GO:0016614">
    <property type="term" value="F:oxidoreductase activity, acting on CH-OH group of donors"/>
    <property type="evidence" value="ECO:0007669"/>
    <property type="project" value="InterPro"/>
</dbReference>
<evidence type="ECO:0000256" key="4">
    <source>
        <dbReference type="PIRSR" id="PIRSR000018-50"/>
    </source>
</evidence>
<feature type="signal peptide" evidence="6">
    <location>
        <begin position="1"/>
        <end position="19"/>
    </location>
</feature>
<dbReference type="OrthoDB" id="9809720at2"/>
<dbReference type="GO" id="GO:0005506">
    <property type="term" value="F:iron ion binding"/>
    <property type="evidence" value="ECO:0007669"/>
    <property type="project" value="InterPro"/>
</dbReference>
<dbReference type="InterPro" id="IPR051459">
    <property type="entry name" value="Cytochrome_c-type_DH"/>
</dbReference>
<feature type="domain" description="Cytochrome c" evidence="7">
    <location>
        <begin position="188"/>
        <end position="296"/>
    </location>
</feature>
<dbReference type="InterPro" id="IPR036909">
    <property type="entry name" value="Cyt_c-like_dom_sf"/>
</dbReference>
<evidence type="ECO:0000259" key="7">
    <source>
        <dbReference type="PROSITE" id="PS51007"/>
    </source>
</evidence>
<dbReference type="GO" id="GO:0020037">
    <property type="term" value="F:heme binding"/>
    <property type="evidence" value="ECO:0007669"/>
    <property type="project" value="InterPro"/>
</dbReference>
<keyword evidence="1 4" id="KW-0349">Heme</keyword>
<dbReference type="AlphaFoldDB" id="A0A2U2HP32"/>
<feature type="binding site" description="covalent" evidence="4">
    <location>
        <position position="330"/>
    </location>
    <ligand>
        <name>heme c</name>
        <dbReference type="ChEBI" id="CHEBI:61717"/>
        <label>3</label>
    </ligand>
</feature>
<dbReference type="Proteomes" id="UP000241421">
    <property type="component" value="Unassembled WGS sequence"/>
</dbReference>
<feature type="binding site" description="covalent" evidence="4">
    <location>
        <position position="60"/>
    </location>
    <ligand>
        <name>heme c</name>
        <dbReference type="ChEBI" id="CHEBI:61717"/>
        <label>1</label>
    </ligand>
</feature>